<accession>A0ABY2RYX2</accession>
<dbReference type="Proteomes" id="UP000309992">
    <property type="component" value="Unassembled WGS sequence"/>
</dbReference>
<dbReference type="RefSeq" id="WP_137096291.1">
    <property type="nucleotide sequence ID" value="NZ_SWMS01000016.1"/>
</dbReference>
<gene>
    <name evidence="1" type="ORF">FCN18_25465</name>
</gene>
<reference evidence="1 2" key="1">
    <citation type="journal article" date="2015" name="Antonie Van Leeuwenhoek">
        <title>Prauserella endophytica sp. nov., an endophytic actinobacterium isolated from Tamarix taklamakanensis.</title>
        <authorList>
            <person name="Liu J.M."/>
            <person name="Habden X."/>
            <person name="Guo L."/>
            <person name="Tuo L."/>
            <person name="Jiang Z.K."/>
            <person name="Liu S.W."/>
            <person name="Liu X.F."/>
            <person name="Chen L."/>
            <person name="Li R.F."/>
            <person name="Zhang Y.Q."/>
            <person name="Sun C.H."/>
        </authorList>
    </citation>
    <scope>NUCLEOTIDE SEQUENCE [LARGE SCALE GENOMIC DNA]</scope>
    <source>
        <strain evidence="1 2">CGMCC 4.7182</strain>
    </source>
</reference>
<proteinExistence type="predicted"/>
<name>A0ABY2RYX2_9PSEU</name>
<dbReference type="EMBL" id="SWMS01000016">
    <property type="protein sequence ID" value="TKG66192.1"/>
    <property type="molecule type" value="Genomic_DNA"/>
</dbReference>
<comment type="caution">
    <text evidence="1">The sequence shown here is derived from an EMBL/GenBank/DDBJ whole genome shotgun (WGS) entry which is preliminary data.</text>
</comment>
<keyword evidence="2" id="KW-1185">Reference proteome</keyword>
<sequence length="107" mass="11677">MIKIVEAPPRRESVEELRERLRARAAGAAALRESVPGAGENALIDLLAAHALAASEGRVKVMQEQAASPSGMIYRPASEPDAEWLEFEVPAEREFPESRVRVAEGWA</sequence>
<protein>
    <submittedName>
        <fullName evidence="1">Uncharacterized protein</fullName>
    </submittedName>
</protein>
<evidence type="ECO:0000313" key="2">
    <source>
        <dbReference type="Proteomes" id="UP000309992"/>
    </source>
</evidence>
<organism evidence="1 2">
    <name type="scientific">Prauserella endophytica</name>
    <dbReference type="NCBI Taxonomy" id="1592324"/>
    <lineage>
        <taxon>Bacteria</taxon>
        <taxon>Bacillati</taxon>
        <taxon>Actinomycetota</taxon>
        <taxon>Actinomycetes</taxon>
        <taxon>Pseudonocardiales</taxon>
        <taxon>Pseudonocardiaceae</taxon>
        <taxon>Prauserella</taxon>
        <taxon>Prauserella coralliicola group</taxon>
    </lineage>
</organism>
<evidence type="ECO:0000313" key="1">
    <source>
        <dbReference type="EMBL" id="TKG66192.1"/>
    </source>
</evidence>